<dbReference type="Gene3D" id="3.10.129.10">
    <property type="entry name" value="Hotdog Thioesterase"/>
    <property type="match status" value="1"/>
</dbReference>
<dbReference type="AlphaFoldDB" id="A0A4P6UQK1"/>
<proteinExistence type="predicted"/>
<gene>
    <name evidence="1" type="ORF">DW355_07160</name>
</gene>
<dbReference type="KEGG" id="hgr:DW355_07160"/>
<dbReference type="InterPro" id="IPR029069">
    <property type="entry name" value="HotDog_dom_sf"/>
</dbReference>
<organism evidence="1 2">
    <name type="scientific">Hylemonella gracilis</name>
    <dbReference type="NCBI Taxonomy" id="80880"/>
    <lineage>
        <taxon>Bacteria</taxon>
        <taxon>Pseudomonadati</taxon>
        <taxon>Pseudomonadota</taxon>
        <taxon>Betaproteobacteria</taxon>
        <taxon>Burkholderiales</taxon>
        <taxon>Comamonadaceae</taxon>
        <taxon>Hylemonella</taxon>
    </lineage>
</organism>
<dbReference type="Proteomes" id="UP000292939">
    <property type="component" value="Chromosome"/>
</dbReference>
<dbReference type="EMBL" id="CP031395">
    <property type="protein sequence ID" value="QBK06427.1"/>
    <property type="molecule type" value="Genomic_DNA"/>
</dbReference>
<name>A0A4P6UQK1_9BURK</name>
<evidence type="ECO:0000313" key="2">
    <source>
        <dbReference type="Proteomes" id="UP000292939"/>
    </source>
</evidence>
<evidence type="ECO:0000313" key="1">
    <source>
        <dbReference type="EMBL" id="QBK06427.1"/>
    </source>
</evidence>
<accession>A0A4P6UQK1</accession>
<dbReference type="SUPFAM" id="SSF54637">
    <property type="entry name" value="Thioesterase/thiol ester dehydrase-isomerase"/>
    <property type="match status" value="1"/>
</dbReference>
<sequence>MSNTITYLQRVEFGDCDPADIVWFPNFFRWIDAASRHFFIESGVPPWHETEQTLGLIGTPLVDTHARFVKTASYGDLLHIRVHVAEWRDKSFVQRYRIERENAAAEGGMDLIMECDEVRIFAARREDGVGIRAIPIPADIRALCS</sequence>
<dbReference type="RefSeq" id="WP_131278846.1">
    <property type="nucleotide sequence ID" value="NZ_CP031395.1"/>
</dbReference>
<dbReference type="CDD" id="cd00586">
    <property type="entry name" value="4HBT"/>
    <property type="match status" value="1"/>
</dbReference>
<dbReference type="OrthoDB" id="21822at2"/>
<dbReference type="Pfam" id="PF13279">
    <property type="entry name" value="4HBT_2"/>
    <property type="match status" value="1"/>
</dbReference>
<protein>
    <submittedName>
        <fullName evidence="1">Acyl-CoA thioesterase</fullName>
    </submittedName>
</protein>
<reference evidence="1 2" key="1">
    <citation type="submission" date="2018-07" db="EMBL/GenBank/DDBJ databases">
        <title>Exploring interactions and the metabolic potential of the ultra-small soil bacteria Hylemonella gracilis.</title>
        <authorList>
            <person name="Tyc O."/>
            <person name="Kulkarni P."/>
            <person name="Gawehns F."/>
            <person name="Hundscheid M."/>
            <person name="Zweers H."/>
            <person name="Garbeva P."/>
        </authorList>
    </citation>
    <scope>NUCLEOTIDE SEQUENCE [LARGE SCALE GENOMIC DNA]</scope>
    <source>
        <strain evidence="1 2">NS1</strain>
    </source>
</reference>